<dbReference type="InterPro" id="IPR051317">
    <property type="entry name" value="Gfo/Idh/MocA_oxidoreduct"/>
</dbReference>
<dbReference type="GO" id="GO:0000166">
    <property type="term" value="F:nucleotide binding"/>
    <property type="evidence" value="ECO:0007669"/>
    <property type="project" value="InterPro"/>
</dbReference>
<feature type="domain" description="Gal80p-like C-terminal" evidence="2">
    <location>
        <begin position="136"/>
        <end position="282"/>
    </location>
</feature>
<dbReference type="Proteomes" id="UP000799429">
    <property type="component" value="Unassembled WGS sequence"/>
</dbReference>
<name>A0A9P4VLL7_9PEZI</name>
<dbReference type="InterPro" id="IPR036291">
    <property type="entry name" value="NAD(P)-bd_dom_sf"/>
</dbReference>
<reference evidence="3" key="1">
    <citation type="journal article" date="2020" name="Stud. Mycol.">
        <title>101 Dothideomycetes genomes: a test case for predicting lifestyles and emergence of pathogens.</title>
        <authorList>
            <person name="Haridas S."/>
            <person name="Albert R."/>
            <person name="Binder M."/>
            <person name="Bloem J."/>
            <person name="Labutti K."/>
            <person name="Salamov A."/>
            <person name="Andreopoulos B."/>
            <person name="Baker S."/>
            <person name="Barry K."/>
            <person name="Bills G."/>
            <person name="Bluhm B."/>
            <person name="Cannon C."/>
            <person name="Castanera R."/>
            <person name="Culley D."/>
            <person name="Daum C."/>
            <person name="Ezra D."/>
            <person name="Gonzalez J."/>
            <person name="Henrissat B."/>
            <person name="Kuo A."/>
            <person name="Liang C."/>
            <person name="Lipzen A."/>
            <person name="Lutzoni F."/>
            <person name="Magnuson J."/>
            <person name="Mondo S."/>
            <person name="Nolan M."/>
            <person name="Ohm R."/>
            <person name="Pangilinan J."/>
            <person name="Park H.-J."/>
            <person name="Ramirez L."/>
            <person name="Alfaro M."/>
            <person name="Sun H."/>
            <person name="Tritt A."/>
            <person name="Yoshinaga Y."/>
            <person name="Zwiers L.-H."/>
            <person name="Turgeon B."/>
            <person name="Goodwin S."/>
            <person name="Spatafora J."/>
            <person name="Crous P."/>
            <person name="Grigoriev I."/>
        </authorList>
    </citation>
    <scope>NUCLEOTIDE SEQUENCE</scope>
    <source>
        <strain evidence="3">CBS 101060</strain>
    </source>
</reference>
<organism evidence="3 4">
    <name type="scientific">Patellaria atrata CBS 101060</name>
    <dbReference type="NCBI Taxonomy" id="1346257"/>
    <lineage>
        <taxon>Eukaryota</taxon>
        <taxon>Fungi</taxon>
        <taxon>Dikarya</taxon>
        <taxon>Ascomycota</taxon>
        <taxon>Pezizomycotina</taxon>
        <taxon>Dothideomycetes</taxon>
        <taxon>Dothideomycetes incertae sedis</taxon>
        <taxon>Patellariales</taxon>
        <taxon>Patellariaceae</taxon>
        <taxon>Patellaria</taxon>
    </lineage>
</organism>
<evidence type="ECO:0000259" key="2">
    <source>
        <dbReference type="Pfam" id="PF22685"/>
    </source>
</evidence>
<evidence type="ECO:0000313" key="4">
    <source>
        <dbReference type="Proteomes" id="UP000799429"/>
    </source>
</evidence>
<sequence length="374" mass="41700">MSPIRIGFIGLSSSQSWSTWAHLPYLKSSSKYEIVALCNSTLEKAQAAIRAHELPSSTKAYGEPAELAGDQDVDLIVCAVRVDKHYETILPALKAGKDVYCEWPLAKSLKEAEALEDLRKDKNLRTMVGLQSIQAPYLRKIKKVIGDGQIGKVLSSTFSGNPGFFGLTEAEYLAYCNDIEIGANMVTIYSMHSLEAILCVLDELESFNSIIEVKRPEIQLLDHSGQVVGTTQRTAHDQVLIQGHTKAGTLLSYHLHGGAGFDGKEGLNWTIYGEKGEIKVSGPNSYLHIGDESLSIAVHDHGSGRVEDIVIDTDVFDTLPLFSRNVARIYEAFADKRQGEYREWDHAVLRHKMVEELYERERTKEQDQEAKYVK</sequence>
<keyword evidence="4" id="KW-1185">Reference proteome</keyword>
<dbReference type="SUPFAM" id="SSF51735">
    <property type="entry name" value="NAD(P)-binding Rossmann-fold domains"/>
    <property type="match status" value="1"/>
</dbReference>
<dbReference type="Pfam" id="PF01408">
    <property type="entry name" value="GFO_IDH_MocA"/>
    <property type="match status" value="1"/>
</dbReference>
<dbReference type="Gene3D" id="3.40.50.720">
    <property type="entry name" value="NAD(P)-binding Rossmann-like Domain"/>
    <property type="match status" value="1"/>
</dbReference>
<dbReference type="PANTHER" id="PTHR43708:SF1">
    <property type="entry name" value="GALACTOSE_LACTOSE METABOLISM REGULATORY PROTEIN GAL80"/>
    <property type="match status" value="1"/>
</dbReference>
<comment type="caution">
    <text evidence="3">The sequence shown here is derived from an EMBL/GenBank/DDBJ whole genome shotgun (WGS) entry which is preliminary data.</text>
</comment>
<accession>A0A9P4VLL7</accession>
<dbReference type="SUPFAM" id="SSF55347">
    <property type="entry name" value="Glyceraldehyde-3-phosphate dehydrogenase-like, C-terminal domain"/>
    <property type="match status" value="1"/>
</dbReference>
<protein>
    <submittedName>
        <fullName evidence="3">NAD-binding Rossmann fold oxidoreductase family protein</fullName>
    </submittedName>
</protein>
<dbReference type="Pfam" id="PF22685">
    <property type="entry name" value="Gal80p_C-like"/>
    <property type="match status" value="1"/>
</dbReference>
<evidence type="ECO:0000313" key="3">
    <source>
        <dbReference type="EMBL" id="KAF2837686.1"/>
    </source>
</evidence>
<feature type="domain" description="Gfo/Idh/MocA-like oxidoreductase N-terminal" evidence="1">
    <location>
        <begin position="4"/>
        <end position="129"/>
    </location>
</feature>
<dbReference type="PANTHER" id="PTHR43708">
    <property type="entry name" value="CONSERVED EXPRESSED OXIDOREDUCTASE (EUROFUNG)"/>
    <property type="match status" value="1"/>
</dbReference>
<proteinExistence type="predicted"/>
<dbReference type="AlphaFoldDB" id="A0A9P4VLL7"/>
<evidence type="ECO:0000259" key="1">
    <source>
        <dbReference type="Pfam" id="PF01408"/>
    </source>
</evidence>
<dbReference type="OrthoDB" id="64915at2759"/>
<dbReference type="Gene3D" id="3.30.360.10">
    <property type="entry name" value="Dihydrodipicolinate Reductase, domain 2"/>
    <property type="match status" value="1"/>
</dbReference>
<gene>
    <name evidence="3" type="ORF">M501DRAFT_976893</name>
</gene>
<dbReference type="EMBL" id="MU006098">
    <property type="protein sequence ID" value="KAF2837686.1"/>
    <property type="molecule type" value="Genomic_DNA"/>
</dbReference>
<dbReference type="InterPro" id="IPR000683">
    <property type="entry name" value="Gfo/Idh/MocA-like_OxRdtase_N"/>
</dbReference>
<dbReference type="InterPro" id="IPR055080">
    <property type="entry name" value="Gal80p-like_C"/>
</dbReference>